<dbReference type="Gene3D" id="3.40.50.300">
    <property type="entry name" value="P-loop containing nucleotide triphosphate hydrolases"/>
    <property type="match status" value="1"/>
</dbReference>
<evidence type="ECO:0000313" key="2">
    <source>
        <dbReference type="EMBL" id="OHA62735.1"/>
    </source>
</evidence>
<sequence>MKIKKSAVKRKSEVGIVSEFKPGKLWVICGYYVSDTTSLATKILADAAVVGGKAAVYIPLRKPMVEDGVRLVEVYGRTRLADGKKTRLSLVQGGRVIKAVDDFSEAPLYIGDIVPSGFTQFFKAVRKFVIKYKPGLVVIDNGDLLRAYPAGKGGATICGELKKLAVETKSAVVLGISRYSPNTDGEGDCLIGLGR</sequence>
<dbReference type="Pfam" id="PF03796">
    <property type="entry name" value="DnaB_C"/>
    <property type="match status" value="1"/>
</dbReference>
<dbReference type="Proteomes" id="UP000179245">
    <property type="component" value="Unassembled WGS sequence"/>
</dbReference>
<dbReference type="AlphaFoldDB" id="A0A1G2QQ27"/>
<protein>
    <recommendedName>
        <fullName evidence="1">SF4 helicase domain-containing protein</fullName>
    </recommendedName>
</protein>
<dbReference type="InterPro" id="IPR027417">
    <property type="entry name" value="P-loop_NTPase"/>
</dbReference>
<name>A0A1G2QQ27_9BACT</name>
<dbReference type="GO" id="GO:0006260">
    <property type="term" value="P:DNA replication"/>
    <property type="evidence" value="ECO:0007669"/>
    <property type="project" value="InterPro"/>
</dbReference>
<proteinExistence type="predicted"/>
<accession>A0A1G2QQ27</accession>
<dbReference type="GO" id="GO:0003678">
    <property type="term" value="F:DNA helicase activity"/>
    <property type="evidence" value="ECO:0007669"/>
    <property type="project" value="InterPro"/>
</dbReference>
<dbReference type="InterPro" id="IPR007694">
    <property type="entry name" value="DNA_helicase_DnaB-like_C"/>
</dbReference>
<organism evidence="2 3">
    <name type="scientific">Candidatus Wildermuthbacteria bacterium GWA2_46_15</name>
    <dbReference type="NCBI Taxonomy" id="1802443"/>
    <lineage>
        <taxon>Bacteria</taxon>
        <taxon>Candidatus Wildermuthiibacteriota</taxon>
    </lineage>
</organism>
<gene>
    <name evidence="2" type="ORF">A2117_01310</name>
</gene>
<evidence type="ECO:0000259" key="1">
    <source>
        <dbReference type="Pfam" id="PF03796"/>
    </source>
</evidence>
<feature type="domain" description="SF4 helicase" evidence="1">
    <location>
        <begin position="18"/>
        <end position="174"/>
    </location>
</feature>
<dbReference type="GO" id="GO:0005524">
    <property type="term" value="F:ATP binding"/>
    <property type="evidence" value="ECO:0007669"/>
    <property type="project" value="InterPro"/>
</dbReference>
<evidence type="ECO:0000313" key="3">
    <source>
        <dbReference type="Proteomes" id="UP000179245"/>
    </source>
</evidence>
<dbReference type="STRING" id="1802443.A2117_01310"/>
<reference evidence="2 3" key="1">
    <citation type="journal article" date="2016" name="Nat. Commun.">
        <title>Thousands of microbial genomes shed light on interconnected biogeochemical processes in an aquifer system.</title>
        <authorList>
            <person name="Anantharaman K."/>
            <person name="Brown C.T."/>
            <person name="Hug L.A."/>
            <person name="Sharon I."/>
            <person name="Castelle C.J."/>
            <person name="Probst A.J."/>
            <person name="Thomas B.C."/>
            <person name="Singh A."/>
            <person name="Wilkins M.J."/>
            <person name="Karaoz U."/>
            <person name="Brodie E.L."/>
            <person name="Williams K.H."/>
            <person name="Hubbard S.S."/>
            <person name="Banfield J.F."/>
        </authorList>
    </citation>
    <scope>NUCLEOTIDE SEQUENCE [LARGE SCALE GENOMIC DNA]</scope>
</reference>
<dbReference type="EMBL" id="MHTO01000004">
    <property type="protein sequence ID" value="OHA62735.1"/>
    <property type="molecule type" value="Genomic_DNA"/>
</dbReference>
<comment type="caution">
    <text evidence="2">The sequence shown here is derived from an EMBL/GenBank/DDBJ whole genome shotgun (WGS) entry which is preliminary data.</text>
</comment>